<dbReference type="Pfam" id="PF15191">
    <property type="entry name" value="Synaptonemal_3"/>
    <property type="match status" value="1"/>
</dbReference>
<dbReference type="EMBL" id="VZSY01000084">
    <property type="protein sequence ID" value="NXA06373.1"/>
    <property type="molecule type" value="Genomic_DNA"/>
</dbReference>
<organism evidence="1 2">
    <name type="scientific">Sapayoa aenigma</name>
    <name type="common">broad-billed sapayoa</name>
    <dbReference type="NCBI Taxonomy" id="239371"/>
    <lineage>
        <taxon>Eukaryota</taxon>
        <taxon>Metazoa</taxon>
        <taxon>Chordata</taxon>
        <taxon>Craniata</taxon>
        <taxon>Vertebrata</taxon>
        <taxon>Euteleostomi</taxon>
        <taxon>Archelosauria</taxon>
        <taxon>Archosauria</taxon>
        <taxon>Dinosauria</taxon>
        <taxon>Saurischia</taxon>
        <taxon>Theropoda</taxon>
        <taxon>Coelurosauria</taxon>
        <taxon>Aves</taxon>
        <taxon>Neognathae</taxon>
        <taxon>Neoaves</taxon>
        <taxon>Telluraves</taxon>
        <taxon>Australaves</taxon>
        <taxon>Passeriformes</taxon>
        <taxon>Tyrannidae</taxon>
        <taxon>Sapayoa</taxon>
    </lineage>
</organism>
<feature type="non-terminal residue" evidence="1">
    <location>
        <position position="1"/>
    </location>
</feature>
<gene>
    <name evidence="1" type="primary">Syce3</name>
    <name evidence="1" type="ORF">SAPAEN_R08082</name>
</gene>
<evidence type="ECO:0000313" key="2">
    <source>
        <dbReference type="Proteomes" id="UP000589485"/>
    </source>
</evidence>
<dbReference type="GO" id="GO:0007131">
    <property type="term" value="P:reciprocal meiotic recombination"/>
    <property type="evidence" value="ECO:0007669"/>
    <property type="project" value="InterPro"/>
</dbReference>
<dbReference type="Proteomes" id="UP000589485">
    <property type="component" value="Unassembled WGS sequence"/>
</dbReference>
<dbReference type="PANTHER" id="PTHR36686:SF1">
    <property type="entry name" value="SYNAPTONEMAL COMPLEX CENTRAL ELEMENT PROTEIN 3"/>
    <property type="match status" value="1"/>
</dbReference>
<sequence>MAESEPQEENCDNVIKMVKDVGRDLRELLEQMEKLTVQAAWMTYNFVTIQTNPELVSSMKHLEDAFLRCKEQMEKKWQEVLEE</sequence>
<reference evidence="1 2" key="1">
    <citation type="submission" date="2019-09" db="EMBL/GenBank/DDBJ databases">
        <title>Bird 10,000 Genomes (B10K) Project - Family phase.</title>
        <authorList>
            <person name="Zhang G."/>
        </authorList>
    </citation>
    <scope>NUCLEOTIDE SEQUENCE [LARGE SCALE GENOMIC DNA]</scope>
    <source>
        <strain evidence="1">B10K-DU-030-41</strain>
        <tissue evidence="1">Muscle</tissue>
    </source>
</reference>
<dbReference type="InterPro" id="IPR028145">
    <property type="entry name" value="Synaptonemal_3"/>
</dbReference>
<dbReference type="GO" id="GO:0007130">
    <property type="term" value="P:synaptonemal complex assembly"/>
    <property type="evidence" value="ECO:0007669"/>
    <property type="project" value="InterPro"/>
</dbReference>
<dbReference type="PANTHER" id="PTHR36686">
    <property type="entry name" value="SYNAPTONEMAL COMPLEX CENTRAL ELEMENT PROTEIN 3"/>
    <property type="match status" value="1"/>
</dbReference>
<dbReference type="AlphaFoldDB" id="A0A7K7SP58"/>
<dbReference type="GO" id="GO:0000801">
    <property type="term" value="C:central element"/>
    <property type="evidence" value="ECO:0007669"/>
    <property type="project" value="TreeGrafter"/>
</dbReference>
<accession>A0A7K7SP58</accession>
<protein>
    <submittedName>
        <fullName evidence="1">SYCE3 protein</fullName>
    </submittedName>
</protein>
<dbReference type="OrthoDB" id="9944849at2759"/>
<feature type="non-terminal residue" evidence="1">
    <location>
        <position position="83"/>
    </location>
</feature>
<evidence type="ECO:0000313" key="1">
    <source>
        <dbReference type="EMBL" id="NXA06373.1"/>
    </source>
</evidence>
<dbReference type="GO" id="GO:0007283">
    <property type="term" value="P:spermatogenesis"/>
    <property type="evidence" value="ECO:0007669"/>
    <property type="project" value="InterPro"/>
</dbReference>
<name>A0A7K7SP58_9TYRA</name>
<keyword evidence="2" id="KW-1185">Reference proteome</keyword>
<comment type="caution">
    <text evidence="1">The sequence shown here is derived from an EMBL/GenBank/DDBJ whole genome shotgun (WGS) entry which is preliminary data.</text>
</comment>
<proteinExistence type="predicted"/>